<keyword evidence="1" id="KW-0472">Membrane</keyword>
<dbReference type="RefSeq" id="WP_077075977.1">
    <property type="nucleotide sequence ID" value="NZ_LT671858.1"/>
</dbReference>
<name>A0A1N5TDM6_9ARCH</name>
<keyword evidence="1" id="KW-1133">Transmembrane helix</keyword>
<sequence>MKKATKGLVIIILLIILIFTGIKIYELSIKNHYALSVSIQSSCVSPGIGTNITIQMTETGHTEYSLNHGVLDAICIFYIGNSTFNQKWIPNSVNYYSNARSLSRDACCNYSTFYRISSLGEQVPINSLSGTGTTTLTLHWNGTVQVTPINCCNKIGKQYESALPGNYVVIPSINFKNNNPCRTSYYLSNDMITVKGPEIGYENNSSNISLRASFIGHIQRNPIQLEFVNSFVNTGKNNNSVPILLYYKNLTINSNKAVYLPKYNKTMESNFIVTNIYEKWNNFTWKWREIRYAI</sequence>
<evidence type="ECO:0000313" key="2">
    <source>
        <dbReference type="EMBL" id="SIM46543.1"/>
    </source>
</evidence>
<keyword evidence="1" id="KW-0812">Transmembrane</keyword>
<evidence type="ECO:0000313" key="3">
    <source>
        <dbReference type="EMBL" id="SJK84393.1"/>
    </source>
</evidence>
<evidence type="ECO:0000256" key="1">
    <source>
        <dbReference type="SAM" id="Phobius"/>
    </source>
</evidence>
<keyword evidence="4" id="KW-1185">Reference proteome</keyword>
<evidence type="ECO:0000313" key="4">
    <source>
        <dbReference type="Proteomes" id="UP000187822"/>
    </source>
</evidence>
<reference evidence="4" key="3">
    <citation type="submission" date="2016-06" db="EMBL/GenBank/DDBJ databases">
        <authorList>
            <person name="Toshchakov V.S."/>
        </authorList>
    </citation>
    <scope>NUCLEOTIDE SEQUENCE [LARGE SCALE GENOMIC DNA]</scope>
    <source>
        <strain>PM4 (JCM 30641</strain>
        <strain evidence="4">\VKM B-2940)</strain>
    </source>
</reference>
<gene>
    <name evidence="3" type="ORF">CPM_0513</name>
    <name evidence="2" type="ORF">CSP5_0541</name>
</gene>
<organism evidence="2 5">
    <name type="scientific">Cuniculiplasma divulgatum</name>
    <dbReference type="NCBI Taxonomy" id="1673428"/>
    <lineage>
        <taxon>Archaea</taxon>
        <taxon>Methanobacteriati</taxon>
        <taxon>Thermoplasmatota</taxon>
        <taxon>Thermoplasmata</taxon>
        <taxon>Thermoplasmatales</taxon>
        <taxon>Cuniculiplasmataceae</taxon>
        <taxon>Cuniculiplasma</taxon>
    </lineage>
</organism>
<dbReference type="STRING" id="1673428.CPM_0513"/>
<proteinExistence type="predicted"/>
<protein>
    <submittedName>
        <fullName evidence="2">Uncharacterized protein</fullName>
    </submittedName>
</protein>
<dbReference type="Proteomes" id="UP000195607">
    <property type="component" value="Chromosome I"/>
</dbReference>
<reference evidence="3" key="2">
    <citation type="submission" date="2016-06" db="EMBL/GenBank/DDBJ databases">
        <authorList>
            <person name="Olsen C.W."/>
            <person name="Carey S."/>
            <person name="Hinshaw L."/>
            <person name="Karasin A.I."/>
        </authorList>
    </citation>
    <scope>NUCLEOTIDE SEQUENCE [LARGE SCALE GENOMIC DNA]</scope>
    <source>
        <strain evidence="3">PM4</strain>
    </source>
</reference>
<dbReference type="EMBL" id="LT671858">
    <property type="protein sequence ID" value="SIM46543.1"/>
    <property type="molecule type" value="Genomic_DNA"/>
</dbReference>
<dbReference type="AlphaFoldDB" id="A0A1N5TDM6"/>
<evidence type="ECO:0000313" key="5">
    <source>
        <dbReference type="Proteomes" id="UP000195607"/>
    </source>
</evidence>
<dbReference type="GeneID" id="41587837"/>
<feature type="transmembrane region" description="Helical" evidence="1">
    <location>
        <begin position="7"/>
        <end position="25"/>
    </location>
</feature>
<accession>A0A1N5TDM6</accession>
<reference evidence="2 5" key="1">
    <citation type="submission" date="2016-04" db="EMBL/GenBank/DDBJ databases">
        <authorList>
            <person name="Evans L.H."/>
            <person name="Alamgir A."/>
            <person name="Owens N."/>
            <person name="Weber N.D."/>
            <person name="Virtaneva K."/>
            <person name="Barbian K."/>
            <person name="Babar A."/>
            <person name="Rosenke K."/>
        </authorList>
    </citation>
    <scope>NUCLEOTIDE SEQUENCE [LARGE SCALE GENOMIC DNA]</scope>
    <source>
        <strain evidence="2">S5</strain>
        <strain evidence="5">S5(T) (JCM 30642 \VKM B-2941)</strain>
    </source>
</reference>
<dbReference type="Proteomes" id="UP000187822">
    <property type="component" value="Chromosome I"/>
</dbReference>
<dbReference type="EMBL" id="LT719092">
    <property type="protein sequence ID" value="SJK84393.1"/>
    <property type="molecule type" value="Genomic_DNA"/>
</dbReference>
<dbReference type="KEGG" id="cdiv:CPM_0513"/>